<evidence type="ECO:0000256" key="2">
    <source>
        <dbReference type="ARBA" id="ARBA00023157"/>
    </source>
</evidence>
<dbReference type="SMART" id="SM00832">
    <property type="entry name" value="C8"/>
    <property type="match status" value="1"/>
</dbReference>
<accession>A0A803J7C9</accession>
<reference evidence="9" key="1">
    <citation type="journal article" date="2010" name="Science">
        <title>The genome of the Western clawed frog Xenopus tropicalis.</title>
        <authorList>
            <person name="Hellsten U."/>
            <person name="Harland R.M."/>
            <person name="Gilchrist M.J."/>
            <person name="Hendrix D."/>
            <person name="Jurka J."/>
            <person name="Kapitonov V."/>
            <person name="Ovcharenko I."/>
            <person name="Putnam N.H."/>
            <person name="Shu S."/>
            <person name="Taher L."/>
            <person name="Blitz I.L."/>
            <person name="Blumberg B."/>
            <person name="Dichmann D.S."/>
            <person name="Dubchak I."/>
            <person name="Amaya E."/>
            <person name="Detter J.C."/>
            <person name="Fletcher R."/>
            <person name="Gerhard D.S."/>
            <person name="Goodstein D."/>
            <person name="Graves T."/>
            <person name="Grigoriev I.V."/>
            <person name="Grimwood J."/>
            <person name="Kawashima T."/>
            <person name="Lindquist E."/>
            <person name="Lucas S.M."/>
            <person name="Mead P.E."/>
            <person name="Mitros T."/>
            <person name="Ogino H."/>
            <person name="Ohta Y."/>
            <person name="Poliakov A.V."/>
            <person name="Pollet N."/>
            <person name="Robert J."/>
            <person name="Salamov A."/>
            <person name="Sater A.K."/>
            <person name="Schmutz J."/>
            <person name="Terry A."/>
            <person name="Vize P.D."/>
            <person name="Warren W.C."/>
            <person name="Wells D."/>
            <person name="Wills A."/>
            <person name="Wilson R.K."/>
            <person name="Zimmerman L.B."/>
            <person name="Zorn A.M."/>
            <person name="Grainger R."/>
            <person name="Grammer T."/>
            <person name="Khokha M.K."/>
            <person name="Richardson P.M."/>
            <person name="Rokhsar D.S."/>
        </authorList>
    </citation>
    <scope>NUCLEOTIDE SEQUENCE [LARGE SCALE GENOMIC DNA]</scope>
    <source>
        <strain evidence="9">Nigerian</strain>
    </source>
</reference>
<dbReference type="PROSITE" id="PS01225">
    <property type="entry name" value="CTCK_2"/>
    <property type="match status" value="1"/>
</dbReference>
<dbReference type="SMART" id="SM00216">
    <property type="entry name" value="VWD"/>
    <property type="match status" value="1"/>
</dbReference>
<dbReference type="PROSITE" id="PS50184">
    <property type="entry name" value="VWFC_2"/>
    <property type="match status" value="2"/>
</dbReference>
<dbReference type="Ensembl" id="ENSXETT00000114113">
    <property type="protein sequence ID" value="ENSXETP00000103770"/>
    <property type="gene ID" value="ENSXETG00000047478"/>
</dbReference>
<evidence type="ECO:0000256" key="3">
    <source>
        <dbReference type="ARBA" id="ARBA00023180"/>
    </source>
</evidence>
<dbReference type="InterPro" id="IPR014853">
    <property type="entry name" value="VWF/SSPO/ZAN-like_Cys-rich_dom"/>
</dbReference>
<dbReference type="SMART" id="SM00214">
    <property type="entry name" value="VWC"/>
    <property type="match status" value="3"/>
</dbReference>
<keyword evidence="1" id="KW-0677">Repeat</keyword>
<evidence type="ECO:0000256" key="5">
    <source>
        <dbReference type="SAM" id="MobiDB-lite"/>
    </source>
</evidence>
<evidence type="ECO:0000259" key="6">
    <source>
        <dbReference type="PROSITE" id="PS01225"/>
    </source>
</evidence>
<dbReference type="InterPro" id="IPR001007">
    <property type="entry name" value="VWF_dom"/>
</dbReference>
<evidence type="ECO:0000313" key="9">
    <source>
        <dbReference type="Ensembl" id="ENSXETP00000103770"/>
    </source>
</evidence>
<feature type="disulfide bond" evidence="4">
    <location>
        <begin position="1282"/>
        <end position="1336"/>
    </location>
</feature>
<dbReference type="PROSITE" id="PS01208">
    <property type="entry name" value="VWFC_1"/>
    <property type="match status" value="2"/>
</dbReference>
<evidence type="ECO:0000259" key="7">
    <source>
        <dbReference type="PROSITE" id="PS50184"/>
    </source>
</evidence>
<evidence type="ECO:0000256" key="1">
    <source>
        <dbReference type="ARBA" id="ARBA00022737"/>
    </source>
</evidence>
<feature type="domain" description="VWFC" evidence="7">
    <location>
        <begin position="1110"/>
        <end position="1178"/>
    </location>
</feature>
<dbReference type="SMART" id="SM00041">
    <property type="entry name" value="CT"/>
    <property type="match status" value="1"/>
</dbReference>
<dbReference type="InterPro" id="IPR001846">
    <property type="entry name" value="VWF_type-D"/>
</dbReference>
<keyword evidence="3" id="KW-0325">Glycoprotein</keyword>
<feature type="disulfide bond" evidence="4">
    <location>
        <begin position="1271"/>
        <end position="1320"/>
    </location>
</feature>
<dbReference type="Pfam" id="PF00094">
    <property type="entry name" value="VWD"/>
    <property type="match status" value="1"/>
</dbReference>
<proteinExistence type="predicted"/>
<evidence type="ECO:0000259" key="8">
    <source>
        <dbReference type="PROSITE" id="PS51233"/>
    </source>
</evidence>
<dbReference type="PROSITE" id="PS51233">
    <property type="entry name" value="VWFD"/>
    <property type="match status" value="1"/>
</dbReference>
<keyword evidence="2 4" id="KW-1015">Disulfide bond</keyword>
<feature type="domain" description="VWFD" evidence="8">
    <location>
        <begin position="434"/>
        <end position="615"/>
    </location>
</feature>
<evidence type="ECO:0000256" key="4">
    <source>
        <dbReference type="PROSITE-ProRule" id="PRU00039"/>
    </source>
</evidence>
<feature type="disulfide bond" evidence="4">
    <location>
        <begin position="1286"/>
        <end position="1338"/>
    </location>
</feature>
<evidence type="ECO:0008006" key="10">
    <source>
        <dbReference type="Google" id="ProtNLM"/>
    </source>
</evidence>
<dbReference type="PANTHER" id="PTHR11339">
    <property type="entry name" value="EXTRACELLULAR MATRIX GLYCOPROTEIN RELATED"/>
    <property type="match status" value="1"/>
</dbReference>
<dbReference type="PANTHER" id="PTHR11339:SF398">
    <property type="entry name" value="MUCIN-2"/>
    <property type="match status" value="1"/>
</dbReference>
<feature type="region of interest" description="Disordered" evidence="5">
    <location>
        <begin position="101"/>
        <end position="266"/>
    </location>
</feature>
<feature type="domain" description="CTCK" evidence="6">
    <location>
        <begin position="1250"/>
        <end position="1344"/>
    </location>
</feature>
<dbReference type="InterPro" id="IPR036084">
    <property type="entry name" value="Ser_inhib-like_sf"/>
</dbReference>
<dbReference type="GO" id="GO:0005576">
    <property type="term" value="C:extracellular region"/>
    <property type="evidence" value="ECO:0007669"/>
    <property type="project" value="UniProtKB-SubCell"/>
</dbReference>
<dbReference type="PROSITE" id="PS01185">
    <property type="entry name" value="CTCK_1"/>
    <property type="match status" value="1"/>
</dbReference>
<dbReference type="SUPFAM" id="SSF57567">
    <property type="entry name" value="Serine protease inhibitors"/>
    <property type="match status" value="1"/>
</dbReference>
<feature type="domain" description="VWFC" evidence="7">
    <location>
        <begin position="757"/>
        <end position="827"/>
    </location>
</feature>
<reference evidence="9" key="2">
    <citation type="submission" date="2021-03" db="UniProtKB">
        <authorList>
            <consortium name="Ensembl"/>
        </authorList>
    </citation>
    <scope>IDENTIFICATION</scope>
</reference>
<dbReference type="InterPro" id="IPR006207">
    <property type="entry name" value="Cys_knot_C"/>
</dbReference>
<sequence length="1347" mass="148339">MTDWKNATVTPGPDGGTELSFDKNLSASDMYCAGNMTVVAITCRAVQDPSATLQELRAKGQLVNCDIFSGLYCKNSNQTCYDYEIQLECCSATCPNISTPVPTTEQPTTITPKTTAPTTTPEATTESTTTETTTPTTTPETTTETTVPETTTETTVPETTTETTIPETTTETTVPETTTETTVPETTTETTVPETTTETTVPETTTETTVPETTMETTTPETTTETTIPETTTETTVPETTTETTIPETTTPTTTTTTSTETTTFTSSTESATVTCIMLSPTTAPTTFSSSACYCMFGGELYKPGTKIRTDNIGIGCQDVVCSEDCKIIVEDYIYQCPSTTTPLILTSPEIPVQTTNPLQTTSTTKMCTFDPPRKYNETWMFSECMMARCIENNLIEITPKTCDPPPDIICANGFPPVNVTDDDGCCWHWECMCVCLGFGGPFYWTFDGTSYEFHGECTYVLVEEITEKINNFGIYVDNAYCGERSNCIRTIIIHYGTQTIEIEHNNLNSSMTQVAVNKNVVKIPYENFGVAVSRSETGCVVDITDLDVEIALLNNTFLLHLPYSYFRNNTQGLCGTCTNYKDDDCLLRNGSVTQNCATMAHSWIVVDPSKPECESTQTTTMNPTVTPPVCNASSLCELITGPTFQECHPRLPPDIFYNSCVFESCNFPGTNMECSIIYLYASICLNLGVCIDWRSKAPDCNMSCSPDKVYQPCGLVFPLTCQTEQNNKYFSEGCFCPNGTMQFSLAATVCVSTCGCVGPDNQPRQLGEKFEFNCQDCVCQEDSFGIVCKEKICPEVKTEVLCTLDGFYPVTQIDPNNHCCKETVCICDNRLCPEVFPECEIGYEVVSEYVNGSCCPQYKCVCNSNLCVMAFPTCQTGYEVVGEYVKGQCCPYYKCACNLKLCPTVQLDCMIGYEVVSEHVEESCCPHNKCVCNVSLCPKPLLKCQIGYEVVSEYVDGQCCPSYNCVCNVSLCPKPVPICDVGYEVVGEYVDGHCCPNYNCVCNMKLCPTIVLDCMIGYEVVSEHVQGSCCPHKICVCNVSQCPKPLAKCDTGYEVVGEYVDGHCCPSYNCVCNSSLCTNTLPKCDLGSEVVAEYIDGYCCPHFKCAPKKVCVYGNAEYQLGSPVYSDPGSCQICVCSEDSTNNNVLNISCHPLPCSVHCPDGYKLRNDPGQCCGVCEQTHCVMKNGNSTELLEPGETRPLNDNCTLYSCTMEDNQIIQFIHKIACPPYFEEDCEPGTIHLEPNGCCKICIPRNQSCKLQKYNDYLSYQNCKTRTTVELFRCQGSCEAYSMYPHLSRHVIRKCSCCVESKTKQKTAHMDCTDGNSINFKYIDVDECQCLETSCNDEE</sequence>
<dbReference type="InterPro" id="IPR050780">
    <property type="entry name" value="Mucin_vWF_Thrombospondin_sf"/>
</dbReference>
<dbReference type="GeneTree" id="ENSGT00940000163235"/>
<comment type="caution">
    <text evidence="4">Lacks conserved residue(s) required for the propagation of feature annotation.</text>
</comment>
<organism evidence="9">
    <name type="scientific">Xenopus tropicalis</name>
    <name type="common">Western clawed frog</name>
    <name type="synonym">Silurana tropicalis</name>
    <dbReference type="NCBI Taxonomy" id="8364"/>
    <lineage>
        <taxon>Eukaryota</taxon>
        <taxon>Metazoa</taxon>
        <taxon>Chordata</taxon>
        <taxon>Craniata</taxon>
        <taxon>Vertebrata</taxon>
        <taxon>Euteleostomi</taxon>
        <taxon>Amphibia</taxon>
        <taxon>Batrachia</taxon>
        <taxon>Anura</taxon>
        <taxon>Pipoidea</taxon>
        <taxon>Pipidae</taxon>
        <taxon>Xenopodinae</taxon>
        <taxon>Xenopus</taxon>
        <taxon>Silurana</taxon>
    </lineage>
</organism>
<dbReference type="InParanoid" id="A0A803J7C9"/>
<protein>
    <recommendedName>
        <fullName evidence="10">Mucin 2, oligomeric mucus/gel-forming</fullName>
    </recommendedName>
</protein>
<name>A0A803J7C9_XENTR</name>